<keyword evidence="3" id="KW-1185">Reference proteome</keyword>
<name>A0ABU3U544_9FLAO</name>
<dbReference type="RefSeq" id="WP_316661100.1">
    <property type="nucleotide sequence ID" value="NZ_JAWHTF010000001.1"/>
</dbReference>
<gene>
    <name evidence="2" type="ORF">RXV94_03645</name>
</gene>
<evidence type="ECO:0000313" key="3">
    <source>
        <dbReference type="Proteomes" id="UP001268651"/>
    </source>
</evidence>
<comment type="caution">
    <text evidence="2">The sequence shown here is derived from an EMBL/GenBank/DDBJ whole genome shotgun (WGS) entry which is preliminary data.</text>
</comment>
<organism evidence="2 3">
    <name type="scientific">Gilvirhabdus luticola</name>
    <dbReference type="NCBI Taxonomy" id="3079858"/>
    <lineage>
        <taxon>Bacteria</taxon>
        <taxon>Pseudomonadati</taxon>
        <taxon>Bacteroidota</taxon>
        <taxon>Flavobacteriia</taxon>
        <taxon>Flavobacteriales</taxon>
        <taxon>Flavobacteriaceae</taxon>
        <taxon>Gilvirhabdus</taxon>
    </lineage>
</organism>
<keyword evidence="1" id="KW-0812">Transmembrane</keyword>
<proteinExistence type="predicted"/>
<dbReference type="Proteomes" id="UP001268651">
    <property type="component" value="Unassembled WGS sequence"/>
</dbReference>
<sequence length="90" mass="10459">MPLGESFLSTLRSNKAIMLDKTKRFRKTKGTFGDITKEIIFDYHNATPQELELFKNQLKKVNRIRIVKAFIITIIILAILVILFVEHVNL</sequence>
<protein>
    <submittedName>
        <fullName evidence="2">Uncharacterized protein</fullName>
    </submittedName>
</protein>
<evidence type="ECO:0000313" key="2">
    <source>
        <dbReference type="EMBL" id="MDU8885240.1"/>
    </source>
</evidence>
<reference evidence="2 3" key="1">
    <citation type="submission" date="2023-10" db="EMBL/GenBank/DDBJ databases">
        <title>Marimonas sp. nov. isolated from tidal mud flat.</title>
        <authorList>
            <person name="Jaincy N.J."/>
            <person name="Srinivasan S."/>
            <person name="Lee S.-S."/>
        </authorList>
    </citation>
    <scope>NUCLEOTIDE SEQUENCE [LARGE SCALE GENOMIC DNA]</scope>
    <source>
        <strain evidence="2 3">MJ-SS3</strain>
    </source>
</reference>
<evidence type="ECO:0000256" key="1">
    <source>
        <dbReference type="SAM" id="Phobius"/>
    </source>
</evidence>
<feature type="transmembrane region" description="Helical" evidence="1">
    <location>
        <begin position="66"/>
        <end position="85"/>
    </location>
</feature>
<accession>A0ABU3U544</accession>
<dbReference type="EMBL" id="JAWHTF010000001">
    <property type="protein sequence ID" value="MDU8885240.1"/>
    <property type="molecule type" value="Genomic_DNA"/>
</dbReference>
<keyword evidence="1" id="KW-1133">Transmembrane helix</keyword>
<keyword evidence="1" id="KW-0472">Membrane</keyword>